<protein>
    <submittedName>
        <fullName evidence="2">Centromere protein T</fullName>
    </submittedName>
</protein>
<gene>
    <name evidence="2" type="primary">CENPT</name>
</gene>
<evidence type="ECO:0000313" key="1">
    <source>
        <dbReference type="Proteomes" id="UP000694863"/>
    </source>
</evidence>
<organism evidence="1 2">
    <name type="scientific">Echinops telfairi</name>
    <name type="common">Lesser hedgehog tenrec</name>
    <dbReference type="NCBI Taxonomy" id="9371"/>
    <lineage>
        <taxon>Eukaryota</taxon>
        <taxon>Metazoa</taxon>
        <taxon>Chordata</taxon>
        <taxon>Craniata</taxon>
        <taxon>Vertebrata</taxon>
        <taxon>Euteleostomi</taxon>
        <taxon>Mammalia</taxon>
        <taxon>Eutheria</taxon>
        <taxon>Afrotheria</taxon>
        <taxon>Tenrecidae</taxon>
        <taxon>Tenrecinae</taxon>
        <taxon>Echinops</taxon>
    </lineage>
</organism>
<dbReference type="RefSeq" id="XP_045149747.1">
    <property type="nucleotide sequence ID" value="XM_045293812.1"/>
</dbReference>
<reference evidence="2" key="1">
    <citation type="submission" date="2025-08" db="UniProtKB">
        <authorList>
            <consortium name="RefSeq"/>
        </authorList>
    </citation>
    <scope>IDENTIFICATION</scope>
</reference>
<sequence>MAGSFSPDGDPTTRTLLRGVLDSADPRTPRRPRSPGPGPPSPHSSQGSRTLRSQTLRSAQRARLETLPSRGLGSHTKASARPQGHSHGAKAVGRWPHVPASGHLEEQTPRTLLKNILLTAPESSIVRPRSAAGTPVLAPPVVQPSRRESSRGSLDLQLPELEPPTPLAVGVLAPGRRKQRLRLSVFQQEVDQGLPLSQEPPRNSDPPSLTSSLSLTPLRSQSVKRPGLARRPPARRAVDVAAFLRDLQDSSTTSGALASAGDSHRTPAATLLKETVLEDTQPFSPPLVGGSFKVRLSLPAAAPAPTTSPGAAGAQRLRGRRTWSGRSLRNSREYAGSPKPSQHPTGRLEAASPLAVGFPSLHSGLSGEDDGAEPSGDGADKHAEEGTGEDVSMRATREVAAGAQGIAGAEASEQMEASGTPEAVEPEGSSWRADSSVRAGSPQLAPRAPESLQARQLHSGIEPAPPAKLPPRPRAAGPRPRPDPYKAGLSHYGKLFSFLAKMPLEKAALEMVEKCLDKYFRHLYNDLEVFAAHAGRKTVQLEDLELLMRRQGLVTEQVSLHVLVERYLPLEYRQLLIPCASSGNAVFPTQ</sequence>
<keyword evidence="1" id="KW-1185">Reference proteome</keyword>
<dbReference type="Proteomes" id="UP000694863">
    <property type="component" value="Unplaced"/>
</dbReference>
<accession>A0AC55DDC3</accession>
<name>A0AC55DDC3_ECHTE</name>
<evidence type="ECO:0000313" key="2">
    <source>
        <dbReference type="RefSeq" id="XP_045149747.1"/>
    </source>
</evidence>
<proteinExistence type="predicted"/>